<organism evidence="9 10">
    <name type="scientific">Stephania yunnanensis</name>
    <dbReference type="NCBI Taxonomy" id="152371"/>
    <lineage>
        <taxon>Eukaryota</taxon>
        <taxon>Viridiplantae</taxon>
        <taxon>Streptophyta</taxon>
        <taxon>Embryophyta</taxon>
        <taxon>Tracheophyta</taxon>
        <taxon>Spermatophyta</taxon>
        <taxon>Magnoliopsida</taxon>
        <taxon>Ranunculales</taxon>
        <taxon>Menispermaceae</taxon>
        <taxon>Menispermoideae</taxon>
        <taxon>Cissampelideae</taxon>
        <taxon>Stephania</taxon>
    </lineage>
</organism>
<dbReference type="Pfam" id="PF24861">
    <property type="entry name" value="SUS_N"/>
    <property type="match status" value="1"/>
</dbReference>
<dbReference type="Pfam" id="PF00862">
    <property type="entry name" value="GT-B_Sucrose_synth"/>
    <property type="match status" value="1"/>
</dbReference>
<dbReference type="Pfam" id="PF24862">
    <property type="entry name" value="SUS_EPBD"/>
    <property type="match status" value="1"/>
</dbReference>
<reference evidence="9 10" key="1">
    <citation type="submission" date="2024-01" db="EMBL/GenBank/DDBJ databases">
        <title>Genome assemblies of Stephania.</title>
        <authorList>
            <person name="Yang L."/>
        </authorList>
    </citation>
    <scope>NUCLEOTIDE SEQUENCE [LARGE SCALE GENOMIC DNA]</scope>
    <source>
        <strain evidence="9">YNDBR</strain>
        <tissue evidence="9">Leaf</tissue>
    </source>
</reference>
<evidence type="ECO:0000313" key="10">
    <source>
        <dbReference type="Proteomes" id="UP001420932"/>
    </source>
</evidence>
<keyword evidence="4" id="KW-0808">Transferase</keyword>
<evidence type="ECO:0000256" key="3">
    <source>
        <dbReference type="ARBA" id="ARBA00022676"/>
    </source>
</evidence>
<dbReference type="Gene3D" id="1.20.120.1230">
    <property type="match status" value="1"/>
</dbReference>
<dbReference type="PANTHER" id="PTHR45839">
    <property type="match status" value="1"/>
</dbReference>
<evidence type="ECO:0000256" key="2">
    <source>
        <dbReference type="ARBA" id="ARBA00012540"/>
    </source>
</evidence>
<feature type="domain" description="Sucrose synthase first GT-B" evidence="6">
    <location>
        <begin position="269"/>
        <end position="295"/>
    </location>
</feature>
<evidence type="ECO:0000259" key="7">
    <source>
        <dbReference type="Pfam" id="PF24861"/>
    </source>
</evidence>
<evidence type="ECO:0000313" key="9">
    <source>
        <dbReference type="EMBL" id="KAK9106456.1"/>
    </source>
</evidence>
<dbReference type="InterPro" id="IPR012820">
    <property type="entry name" value="Sucrose_synthase_pln/cyn"/>
</dbReference>
<proteinExistence type="inferred from homology"/>
<comment type="caution">
    <text evidence="9">The sequence shown here is derived from an EMBL/GenBank/DDBJ whole genome shotgun (WGS) entry which is preliminary data.</text>
</comment>
<feature type="domain" description="Sucrose synthase EPBD" evidence="8">
    <location>
        <begin position="160"/>
        <end position="246"/>
    </location>
</feature>
<dbReference type="FunFam" id="3.10.450.330:FF:000001">
    <property type="entry name" value="Sucrose synthase"/>
    <property type="match status" value="1"/>
</dbReference>
<comment type="catalytic activity">
    <reaction evidence="5">
        <text>an NDP-alpha-D-glucose + D-fructose = a ribonucleoside 5'-diphosphate + sucrose + H(+)</text>
        <dbReference type="Rhea" id="RHEA:16241"/>
        <dbReference type="ChEBI" id="CHEBI:15378"/>
        <dbReference type="ChEBI" id="CHEBI:17992"/>
        <dbReference type="ChEBI" id="CHEBI:37721"/>
        <dbReference type="ChEBI" id="CHEBI:57930"/>
        <dbReference type="ChEBI" id="CHEBI:76533"/>
        <dbReference type="EC" id="2.4.1.13"/>
    </reaction>
</comment>
<dbReference type="Gene3D" id="3.10.450.330">
    <property type="match status" value="1"/>
</dbReference>
<keyword evidence="3" id="KW-0328">Glycosyltransferase</keyword>
<gene>
    <name evidence="9" type="ORF">Syun_022467</name>
</gene>
<feature type="domain" description="Sucrose synthase N-terminal" evidence="7">
    <location>
        <begin position="9"/>
        <end position="123"/>
    </location>
</feature>
<evidence type="ECO:0000256" key="1">
    <source>
        <dbReference type="ARBA" id="ARBA00005894"/>
    </source>
</evidence>
<accession>A0AAP0I2T3</accession>
<evidence type="ECO:0000259" key="8">
    <source>
        <dbReference type="Pfam" id="PF24862"/>
    </source>
</evidence>
<comment type="similarity">
    <text evidence="1">Belongs to the glycosyltransferase 1 family. Plant sucrose synthase subfamily.</text>
</comment>
<dbReference type="InterPro" id="IPR056735">
    <property type="entry name" value="SUS_N"/>
</dbReference>
<dbReference type="AlphaFoldDB" id="A0AAP0I2T3"/>
<keyword evidence="10" id="KW-1185">Reference proteome</keyword>
<dbReference type="EMBL" id="JBBNAF010000010">
    <property type="protein sequence ID" value="KAK9106456.1"/>
    <property type="molecule type" value="Genomic_DNA"/>
</dbReference>
<dbReference type="PANTHER" id="PTHR45839:SF4">
    <property type="entry name" value="SUCROSE SYNTHASE 5"/>
    <property type="match status" value="1"/>
</dbReference>
<name>A0AAP0I2T3_9MAGN</name>
<evidence type="ECO:0000259" key="6">
    <source>
        <dbReference type="Pfam" id="PF00862"/>
    </source>
</evidence>
<dbReference type="GO" id="GO:0016157">
    <property type="term" value="F:sucrose synthase activity"/>
    <property type="evidence" value="ECO:0007669"/>
    <property type="project" value="UniProtKB-EC"/>
</dbReference>
<sequence>MASAKSFKRSDSIADSMPEALRQSRFHMKRCFASYVSKGRRLLKRQQLMEEIEKVIEDKFERSKVLEGLLGYILSNTQEAAVDPPYVALSVRPNPGFWEYVKVNADDLSVEGLNAAEYLKFKEMIFDVQWATNDNAFEVDFGAMDYSMPSLTLSSSIGGGLNYVTKFISSKTTGASENAKPLLDFLLSLNHQGENLMINETIDTVAKLQAGLVVAEVYLDGLAKDTPYQQFEQRFAEWGFEKGWGDTVETVKETMRSLSEVLQAPDPVNMEKFFSRVPVIFNVVIFSPHGYFGQTGCPRLA</sequence>
<protein>
    <recommendedName>
        <fullName evidence="2">sucrose synthase</fullName>
        <ecNumber evidence="2">2.4.1.13</ecNumber>
    </recommendedName>
</protein>
<evidence type="ECO:0000256" key="5">
    <source>
        <dbReference type="ARBA" id="ARBA00049030"/>
    </source>
</evidence>
<dbReference type="InterPro" id="IPR056736">
    <property type="entry name" value="SUS_EPBD"/>
</dbReference>
<dbReference type="InterPro" id="IPR000368">
    <property type="entry name" value="Sucrose_synth_GT-B1"/>
</dbReference>
<dbReference type="Proteomes" id="UP001420932">
    <property type="component" value="Unassembled WGS sequence"/>
</dbReference>
<dbReference type="FunFam" id="1.20.120.1230:FF:000001">
    <property type="entry name" value="Sucrose synthase"/>
    <property type="match status" value="1"/>
</dbReference>
<evidence type="ECO:0000256" key="4">
    <source>
        <dbReference type="ARBA" id="ARBA00022679"/>
    </source>
</evidence>
<dbReference type="EC" id="2.4.1.13" evidence="2"/>
<dbReference type="GO" id="GO:0005985">
    <property type="term" value="P:sucrose metabolic process"/>
    <property type="evidence" value="ECO:0007669"/>
    <property type="project" value="InterPro"/>
</dbReference>